<feature type="domain" description="HTH cro/C1-type" evidence="1">
    <location>
        <begin position="18"/>
        <end position="72"/>
    </location>
</feature>
<dbReference type="Pfam" id="PF13560">
    <property type="entry name" value="HTH_31"/>
    <property type="match status" value="1"/>
</dbReference>
<dbReference type="PROSITE" id="PS50943">
    <property type="entry name" value="HTH_CROC1"/>
    <property type="match status" value="1"/>
</dbReference>
<comment type="caution">
    <text evidence="2">The sequence shown here is derived from an EMBL/GenBank/DDBJ whole genome shotgun (WGS) entry which is preliminary data.</text>
</comment>
<dbReference type="EMBL" id="JBHUKU010000020">
    <property type="protein sequence ID" value="MFD2462932.1"/>
    <property type="molecule type" value="Genomic_DNA"/>
</dbReference>
<gene>
    <name evidence="2" type="ORF">ACFSYJ_30280</name>
</gene>
<dbReference type="SUPFAM" id="SSF47413">
    <property type="entry name" value="lambda repressor-like DNA-binding domains"/>
    <property type="match status" value="1"/>
</dbReference>
<sequence length="285" mass="32215">MFFPEENARDRTQLAGALRRLRRQAGLSGERLAKRANMSQSKISRIETGKLLPTTIDVERLIWALRVSPDTANEITALARTATTEFRTKRRTRQWGIRNRQRELADLEQRAREIRHVLPVIPTGLLQTPAYLDHTGGGPTGSVPPEERAARTANRLARQQTLDDPDKHFTFVLTEAAVRHRLLDDRELAGQARHLAELDEMATVSIQVIPLRRRVRWLPLNVFVIYDDKLVTIETDAGLIVLRDPRDIQHHLELFTQFSASAFHGEDCRALLLGIAAGFDAECGG</sequence>
<evidence type="ECO:0000313" key="2">
    <source>
        <dbReference type="EMBL" id="MFD2462932.1"/>
    </source>
</evidence>
<dbReference type="InterPro" id="IPR043917">
    <property type="entry name" value="DUF5753"/>
</dbReference>
<dbReference type="InterPro" id="IPR010982">
    <property type="entry name" value="Lambda_DNA-bd_dom_sf"/>
</dbReference>
<proteinExistence type="predicted"/>
<dbReference type="SMART" id="SM00530">
    <property type="entry name" value="HTH_XRE"/>
    <property type="match status" value="1"/>
</dbReference>
<protein>
    <submittedName>
        <fullName evidence="2">Helix-turn-helix domain-containing protein</fullName>
    </submittedName>
</protein>
<accession>A0ABW5GQ77</accession>
<reference evidence="3" key="1">
    <citation type="journal article" date="2019" name="Int. J. Syst. Evol. Microbiol.">
        <title>The Global Catalogue of Microorganisms (GCM) 10K type strain sequencing project: providing services to taxonomists for standard genome sequencing and annotation.</title>
        <authorList>
            <consortium name="The Broad Institute Genomics Platform"/>
            <consortium name="The Broad Institute Genome Sequencing Center for Infectious Disease"/>
            <person name="Wu L."/>
            <person name="Ma J."/>
        </authorList>
    </citation>
    <scope>NUCLEOTIDE SEQUENCE [LARGE SCALE GENOMIC DNA]</scope>
    <source>
        <strain evidence="3">CGMCC 4.7643</strain>
    </source>
</reference>
<dbReference type="Proteomes" id="UP001597419">
    <property type="component" value="Unassembled WGS sequence"/>
</dbReference>
<dbReference type="Pfam" id="PF19054">
    <property type="entry name" value="DUF5753"/>
    <property type="match status" value="1"/>
</dbReference>
<organism evidence="2 3">
    <name type="scientific">Amycolatopsis samaneae</name>
    <dbReference type="NCBI Taxonomy" id="664691"/>
    <lineage>
        <taxon>Bacteria</taxon>
        <taxon>Bacillati</taxon>
        <taxon>Actinomycetota</taxon>
        <taxon>Actinomycetes</taxon>
        <taxon>Pseudonocardiales</taxon>
        <taxon>Pseudonocardiaceae</taxon>
        <taxon>Amycolatopsis</taxon>
    </lineage>
</organism>
<dbReference type="Gene3D" id="1.10.260.40">
    <property type="entry name" value="lambda repressor-like DNA-binding domains"/>
    <property type="match status" value="1"/>
</dbReference>
<evidence type="ECO:0000313" key="3">
    <source>
        <dbReference type="Proteomes" id="UP001597419"/>
    </source>
</evidence>
<name>A0ABW5GQ77_9PSEU</name>
<dbReference type="InterPro" id="IPR001387">
    <property type="entry name" value="Cro/C1-type_HTH"/>
</dbReference>
<dbReference type="RefSeq" id="WP_345392907.1">
    <property type="nucleotide sequence ID" value="NZ_BAABHG010000005.1"/>
</dbReference>
<keyword evidence="3" id="KW-1185">Reference proteome</keyword>
<evidence type="ECO:0000259" key="1">
    <source>
        <dbReference type="PROSITE" id="PS50943"/>
    </source>
</evidence>
<dbReference type="CDD" id="cd00093">
    <property type="entry name" value="HTH_XRE"/>
    <property type="match status" value="1"/>
</dbReference>